<accession>A0ABR1FK78</accession>
<dbReference type="GO" id="GO:0016740">
    <property type="term" value="F:transferase activity"/>
    <property type="evidence" value="ECO:0007669"/>
    <property type="project" value="UniProtKB-KW"/>
</dbReference>
<gene>
    <name evidence="3" type="ORF">SO694_00032025</name>
</gene>
<feature type="region of interest" description="Disordered" evidence="1">
    <location>
        <begin position="1"/>
        <end position="62"/>
    </location>
</feature>
<dbReference type="Proteomes" id="UP001363151">
    <property type="component" value="Unassembled WGS sequence"/>
</dbReference>
<evidence type="ECO:0000259" key="2">
    <source>
        <dbReference type="PROSITE" id="PS50006"/>
    </source>
</evidence>
<keyword evidence="3" id="KW-0808">Transferase</keyword>
<reference evidence="3 4" key="1">
    <citation type="submission" date="2024-03" db="EMBL/GenBank/DDBJ databases">
        <title>Aureococcus anophagefferens CCMP1851 and Kratosvirus quantuckense: Draft genome of a second virus-susceptible host strain in the model system.</title>
        <authorList>
            <person name="Chase E."/>
            <person name="Truchon A.R."/>
            <person name="Schepens W."/>
            <person name="Wilhelm S.W."/>
        </authorList>
    </citation>
    <scope>NUCLEOTIDE SEQUENCE [LARGE SCALE GENOMIC DNA]</scope>
    <source>
        <strain evidence="3 4">CCMP1851</strain>
    </source>
</reference>
<feature type="domain" description="FHA" evidence="2">
    <location>
        <begin position="162"/>
        <end position="226"/>
    </location>
</feature>
<dbReference type="PROSITE" id="PS50006">
    <property type="entry name" value="FHA_DOMAIN"/>
    <property type="match status" value="2"/>
</dbReference>
<evidence type="ECO:0000313" key="3">
    <source>
        <dbReference type="EMBL" id="KAK7232409.1"/>
    </source>
</evidence>
<organism evidence="3 4">
    <name type="scientific">Aureococcus anophagefferens</name>
    <name type="common">Harmful bloom alga</name>
    <dbReference type="NCBI Taxonomy" id="44056"/>
    <lineage>
        <taxon>Eukaryota</taxon>
        <taxon>Sar</taxon>
        <taxon>Stramenopiles</taxon>
        <taxon>Ochrophyta</taxon>
        <taxon>Pelagophyceae</taxon>
        <taxon>Pelagomonadales</taxon>
        <taxon>Pelagomonadaceae</taxon>
        <taxon>Aureococcus</taxon>
    </lineage>
</organism>
<dbReference type="Pfam" id="PF00498">
    <property type="entry name" value="FHA"/>
    <property type="match status" value="2"/>
</dbReference>
<dbReference type="SUPFAM" id="SSF49879">
    <property type="entry name" value="SMAD/FHA domain"/>
    <property type="match status" value="2"/>
</dbReference>
<dbReference type="InterPro" id="IPR000253">
    <property type="entry name" value="FHA_dom"/>
</dbReference>
<name>A0ABR1FK78_AURAN</name>
<dbReference type="InterPro" id="IPR008984">
    <property type="entry name" value="SMAD_FHA_dom_sf"/>
</dbReference>
<protein>
    <submittedName>
        <fullName evidence="3">Ubiquitin-protein transferase</fullName>
    </submittedName>
</protein>
<sequence length="261" mass="27311">MRARRPAPAARARGWPRATAGPFRRWNGRSFEVSKNGVVGGRRRPSASGGAPDDGGGIGDRDFMPFADSTVSRRHFEICHDGGRFAVRDLGSASGTFRRLRNGAEAPLTLGAMAMIGKHQLCVVSDSAGAAGAGEAALGLECFAPDGSPLQGKIFKITDKGATLGRRTTNAVAFSHVVDGEAVGVDSSVSAEHARVVFAGGGFRLADGTSAGKSSTNGTWIRLSGLHEKSDRCDLESGDELLIGTIRFHVTATHTVVERPL</sequence>
<dbReference type="EMBL" id="JBBJCI010000368">
    <property type="protein sequence ID" value="KAK7232409.1"/>
    <property type="molecule type" value="Genomic_DNA"/>
</dbReference>
<evidence type="ECO:0000313" key="4">
    <source>
        <dbReference type="Proteomes" id="UP001363151"/>
    </source>
</evidence>
<feature type="compositionally biased region" description="Low complexity" evidence="1">
    <location>
        <begin position="1"/>
        <end position="22"/>
    </location>
</feature>
<comment type="caution">
    <text evidence="3">The sequence shown here is derived from an EMBL/GenBank/DDBJ whole genome shotgun (WGS) entry which is preliminary data.</text>
</comment>
<evidence type="ECO:0000256" key="1">
    <source>
        <dbReference type="SAM" id="MobiDB-lite"/>
    </source>
</evidence>
<dbReference type="CDD" id="cd00060">
    <property type="entry name" value="FHA"/>
    <property type="match status" value="2"/>
</dbReference>
<dbReference type="Gene3D" id="2.60.200.20">
    <property type="match status" value="2"/>
</dbReference>
<keyword evidence="4" id="KW-1185">Reference proteome</keyword>
<dbReference type="SMART" id="SM00240">
    <property type="entry name" value="FHA"/>
    <property type="match status" value="2"/>
</dbReference>
<feature type="domain" description="FHA" evidence="2">
    <location>
        <begin position="38"/>
        <end position="97"/>
    </location>
</feature>
<proteinExistence type="predicted"/>